<dbReference type="GO" id="GO:0005634">
    <property type="term" value="C:nucleus"/>
    <property type="evidence" value="ECO:0007669"/>
    <property type="project" value="TreeGrafter"/>
</dbReference>
<gene>
    <name evidence="6" type="ORF">M430DRAFT_44108</name>
</gene>
<dbReference type="GO" id="GO:0003886">
    <property type="term" value="F:DNA (cytosine-5-)-methyltransferase activity"/>
    <property type="evidence" value="ECO:0007669"/>
    <property type="project" value="UniProtKB-EC"/>
</dbReference>
<dbReference type="PRINTS" id="PR00105">
    <property type="entry name" value="C5METTRFRASE"/>
</dbReference>
<protein>
    <recommendedName>
        <fullName evidence="1">DNA (cytosine-5-)-methyltransferase</fullName>
        <ecNumber evidence="1">2.1.1.37</ecNumber>
    </recommendedName>
</protein>
<evidence type="ECO:0000256" key="1">
    <source>
        <dbReference type="ARBA" id="ARBA00011975"/>
    </source>
</evidence>
<dbReference type="Gene3D" id="3.40.50.150">
    <property type="entry name" value="Vaccinia Virus protein VP39"/>
    <property type="match status" value="1"/>
</dbReference>
<dbReference type="Pfam" id="PF00145">
    <property type="entry name" value="DNA_methylase"/>
    <property type="match status" value="1"/>
</dbReference>
<evidence type="ECO:0000256" key="2">
    <source>
        <dbReference type="ARBA" id="ARBA00022603"/>
    </source>
</evidence>
<dbReference type="PANTHER" id="PTHR10629">
    <property type="entry name" value="CYTOSINE-SPECIFIC METHYLTRANSFERASE"/>
    <property type="match status" value="1"/>
</dbReference>
<dbReference type="InterPro" id="IPR001525">
    <property type="entry name" value="C5_MeTfrase"/>
</dbReference>
<accession>A0A2T3AXC0</accession>
<dbReference type="GO" id="GO:0044027">
    <property type="term" value="P:negative regulation of gene expression via chromosomal CpG island methylation"/>
    <property type="evidence" value="ECO:0007669"/>
    <property type="project" value="TreeGrafter"/>
</dbReference>
<reference evidence="6 7" key="1">
    <citation type="journal article" date="2018" name="New Phytol.">
        <title>Comparative genomics and transcriptomics depict ericoid mycorrhizal fungi as versatile saprotrophs and plant mutualists.</title>
        <authorList>
            <person name="Martino E."/>
            <person name="Morin E."/>
            <person name="Grelet G.A."/>
            <person name="Kuo A."/>
            <person name="Kohler A."/>
            <person name="Daghino S."/>
            <person name="Barry K.W."/>
            <person name="Cichocki N."/>
            <person name="Clum A."/>
            <person name="Dockter R.B."/>
            <person name="Hainaut M."/>
            <person name="Kuo R.C."/>
            <person name="LaButti K."/>
            <person name="Lindahl B.D."/>
            <person name="Lindquist E.A."/>
            <person name="Lipzen A."/>
            <person name="Khouja H.R."/>
            <person name="Magnuson J."/>
            <person name="Murat C."/>
            <person name="Ohm R.A."/>
            <person name="Singer S.W."/>
            <person name="Spatafora J.W."/>
            <person name="Wang M."/>
            <person name="Veneault-Fourrey C."/>
            <person name="Henrissat B."/>
            <person name="Grigoriev I.V."/>
            <person name="Martin F.M."/>
            <person name="Perotto S."/>
        </authorList>
    </citation>
    <scope>NUCLEOTIDE SEQUENCE [LARGE SCALE GENOMIC DNA]</scope>
    <source>
        <strain evidence="6 7">ATCC 22711</strain>
    </source>
</reference>
<keyword evidence="7" id="KW-1185">Reference proteome</keyword>
<evidence type="ECO:0000313" key="6">
    <source>
        <dbReference type="EMBL" id="PSS13326.1"/>
    </source>
</evidence>
<dbReference type="InterPro" id="IPR031303">
    <property type="entry name" value="C5_meth_CS"/>
</dbReference>
<dbReference type="AlphaFoldDB" id="A0A2T3AXC0"/>
<dbReference type="InterPro" id="IPR029063">
    <property type="entry name" value="SAM-dependent_MTases_sf"/>
</dbReference>
<comment type="similarity">
    <text evidence="5">Belongs to the class I-like SAM-binding methyltransferase superfamily. C5-methyltransferase family.</text>
</comment>
<dbReference type="GeneID" id="36575749"/>
<dbReference type="PROSITE" id="PS51679">
    <property type="entry name" value="SAM_MT_C5"/>
    <property type="match status" value="1"/>
</dbReference>
<dbReference type="GO" id="GO:0032259">
    <property type="term" value="P:methylation"/>
    <property type="evidence" value="ECO:0007669"/>
    <property type="project" value="UniProtKB-KW"/>
</dbReference>
<evidence type="ECO:0000256" key="5">
    <source>
        <dbReference type="PROSITE-ProRule" id="PRU01016"/>
    </source>
</evidence>
<proteinExistence type="inferred from homology"/>
<dbReference type="Proteomes" id="UP000241818">
    <property type="component" value="Unassembled WGS sequence"/>
</dbReference>
<evidence type="ECO:0000313" key="7">
    <source>
        <dbReference type="Proteomes" id="UP000241818"/>
    </source>
</evidence>
<evidence type="ECO:0000256" key="4">
    <source>
        <dbReference type="ARBA" id="ARBA00022691"/>
    </source>
</evidence>
<dbReference type="InterPro" id="IPR050390">
    <property type="entry name" value="C5-Methyltransferase"/>
</dbReference>
<feature type="active site" evidence="5">
    <location>
        <position position="446"/>
    </location>
</feature>
<dbReference type="PROSITE" id="PS00095">
    <property type="entry name" value="C5_MTASE_2"/>
    <property type="match status" value="1"/>
</dbReference>
<dbReference type="RefSeq" id="XP_024719317.1">
    <property type="nucleotide sequence ID" value="XM_024867668.1"/>
</dbReference>
<keyword evidence="4 5" id="KW-0949">S-adenosyl-L-methionine</keyword>
<dbReference type="Gene3D" id="3.90.120.10">
    <property type="entry name" value="DNA Methylase, subunit A, domain 2"/>
    <property type="match status" value="1"/>
</dbReference>
<dbReference type="OrthoDB" id="414133at2759"/>
<sequence>MGRFRYKRRRRDPDLIVLDESESESETNPNDPRDRVIIDIEELEEKLEDEIFQAPPKKLQNSIIERNSLIVPPLTEIRETLWEGSRLRADTTVECLDGSFLHIKGIVKNLQTDAITLRGWELRRTRDSRGLLPKKLNELYYIFQVDLDDKRELREQSVVEMDLSRLRKMRKLIRTNQPFPTHSFRSTYSAENEKYIEDNENYIEDNEVLVVRWKYVTTYENAKARVTNSGSSRNYHSRQMVMLSRDECDGPDFSIPPYAQRFAWRGDLAPESQEMKRSRNPHPATKDTVIIDISDDGDEKESKQTQRKALVAGQAKINISANDFNEVNSRKFVEIIRRRFEAALMLQENKLPQNPTLSTAVTQKCTSGSTQKYTYGDAFCGAGGMTRAAEMAGYKVVWGLDFNPNAATTWRANFPAARMYEMWADELCCYSRDDLIVEVLHLSPPCQVWSPAHTRAGQDDEMNFASLFAVQELLHKARPRIVTLEQTFGILHDQFRQPFNSLIRMFIDQGFSVSWQVIDLQNYGLPQRRRRLIIIAAGPGETIPQLPKPTHSESGHGGLKPYTSARSVLSSIPRNAANHDIQAAQTKATYIPWDDSSIIPNCITTGGANGRGHPSGTRGLTQREFASLQTFPHTHVFKAKAIRKQIGNAVPPMVGKVILTCVRKHLEKFDEAEEKELRAERGEKD</sequence>
<dbReference type="EC" id="2.1.1.37" evidence="1"/>
<name>A0A2T3AXC0_AMORE</name>
<dbReference type="EMBL" id="KZ679014">
    <property type="protein sequence ID" value="PSS13326.1"/>
    <property type="molecule type" value="Genomic_DNA"/>
</dbReference>
<dbReference type="STRING" id="857342.A0A2T3AXC0"/>
<dbReference type="GO" id="GO:0003677">
    <property type="term" value="F:DNA binding"/>
    <property type="evidence" value="ECO:0007669"/>
    <property type="project" value="TreeGrafter"/>
</dbReference>
<evidence type="ECO:0000256" key="3">
    <source>
        <dbReference type="ARBA" id="ARBA00022679"/>
    </source>
</evidence>
<dbReference type="PANTHER" id="PTHR10629:SF52">
    <property type="entry name" value="DNA (CYTOSINE-5)-METHYLTRANSFERASE 1"/>
    <property type="match status" value="1"/>
</dbReference>
<dbReference type="SUPFAM" id="SSF53335">
    <property type="entry name" value="S-adenosyl-L-methionine-dependent methyltransferases"/>
    <property type="match status" value="1"/>
</dbReference>
<keyword evidence="3 5" id="KW-0808">Transferase</keyword>
<dbReference type="InParanoid" id="A0A2T3AXC0"/>
<organism evidence="6 7">
    <name type="scientific">Amorphotheca resinae ATCC 22711</name>
    <dbReference type="NCBI Taxonomy" id="857342"/>
    <lineage>
        <taxon>Eukaryota</taxon>
        <taxon>Fungi</taxon>
        <taxon>Dikarya</taxon>
        <taxon>Ascomycota</taxon>
        <taxon>Pezizomycotina</taxon>
        <taxon>Leotiomycetes</taxon>
        <taxon>Helotiales</taxon>
        <taxon>Amorphothecaceae</taxon>
        <taxon>Amorphotheca</taxon>
    </lineage>
</organism>
<keyword evidence="2 5" id="KW-0489">Methyltransferase</keyword>